<reference evidence="4" key="1">
    <citation type="submission" date="2020-09" db="EMBL/GenBank/DDBJ databases">
        <title>Taishania pollutisoli gen. nov., sp. nov., Isolated from Tetrabromobisphenol A-Contaminated Soil.</title>
        <authorList>
            <person name="Chen Q."/>
        </authorList>
    </citation>
    <scope>NUCLEOTIDE SEQUENCE</scope>
    <source>
        <strain evidence="4">CZZ-1</strain>
    </source>
</reference>
<dbReference type="Pfam" id="PF13884">
    <property type="entry name" value="Peptidase_S74"/>
    <property type="match status" value="1"/>
</dbReference>
<keyword evidence="5" id="KW-1185">Reference proteome</keyword>
<gene>
    <name evidence="4" type="ORF">H9Y05_05190</name>
</gene>
<feature type="signal peptide" evidence="2">
    <location>
        <begin position="1"/>
        <end position="21"/>
    </location>
</feature>
<proteinExistence type="predicted"/>
<protein>
    <submittedName>
        <fullName evidence="4">Tail fiber domain-containing protein</fullName>
    </submittedName>
</protein>
<evidence type="ECO:0000256" key="2">
    <source>
        <dbReference type="SAM" id="SignalP"/>
    </source>
</evidence>
<feature type="coiled-coil region" evidence="1">
    <location>
        <begin position="876"/>
        <end position="903"/>
    </location>
</feature>
<dbReference type="PROSITE" id="PS51688">
    <property type="entry name" value="ICA"/>
    <property type="match status" value="1"/>
</dbReference>
<dbReference type="InterPro" id="IPR030392">
    <property type="entry name" value="S74_ICA"/>
</dbReference>
<dbReference type="Proteomes" id="UP000652681">
    <property type="component" value="Unassembled WGS sequence"/>
</dbReference>
<sequence>MKRKLLFAGALLVYGTGIAQIAPVGGGQGTNSIEYWSRSGNNHNGSNNNIFGPKWNSPIYTITGGISPAHVRMKLNGDFTIVPQYSINNYGWNQNVNTTGYMGLGVNSPIPGNQFLWSNKGPFSLLHLNGRNGTFVQELGYRPWMQAGITLTDNQDLSYLGMRRVGSGFDVTETVIAWSDNPSSTNGPDDFSIRFMGGSGNTAISTTNLQETGDLDGLHVARFAGTGEFGLGNTFGINAAGTPNNLYVRPQSLAHYSLSNVRSVWQQFTNRNTTTGSGTGETASDGLRIGIIGHTNVNVNGTAAVYNQENAALLFSTNVNTNSINVTNGSTQERVRIMSAGTPTNLAAGGMGIHNPAGIGTNLTRMAVSHNPAQPVTRPMSLLHLGYNTGLNSFPPGADDGWRPWMDIGTFTSNGTDNVYVGLKAEGTDRLDAVVSWGDNQSAGPVSNEGPDNLRFIFTATTTSTTNPGDPVSTSTDGLEVARMHPGQASTLTNNYGMVGIGNFSANGTNTAPANAIDAKLDIDGDLRIRTVTQDNSLTQVLVIDPADHNRVHWADINLPAGNGFVDCTDTTAAADLTADVKTNLNNNNLYFEGNDLQGMNHIGIGYDCSQILPAKLSTYQWHPAVVNQTTVAVSGINEDLSVTALTEHIGVQGKSLGAHTTTDYVQNKGGDFHAANAVANYAVFAYAEAGSQTASNNHAGVFRAVEGTETIGIRATGSYASGLNYGVMANGHGGTHAYGLYAVASGASTANYAAHLTGDVFANGNIVLTSDINLKENITPLTDAGATLNSLNPVSFAYKHSGIYERMHMPQNMQYGLIAQEVEPVLPTLIKQGHYPAEYDSLGNETAAAIEFKTMNYEGLIPILVKGHQEQSTIIDSLQAANGSLQSQISELNDRLSQLENCLSGILPLLCQLSQQAVEQNGPEAQEQLRHIMEVELSNGEAIVLNQNVPNPFAESTVITYRIPSSVQTAQIIFHDATGARIKSLDIHERGEGQLNVYANDLSTGMYTYSLVADGKIAATKRMLKQ</sequence>
<evidence type="ECO:0000313" key="4">
    <source>
        <dbReference type="EMBL" id="MBC9811866.1"/>
    </source>
</evidence>
<evidence type="ECO:0000313" key="5">
    <source>
        <dbReference type="Proteomes" id="UP000652681"/>
    </source>
</evidence>
<organism evidence="4 5">
    <name type="scientific">Taishania pollutisoli</name>
    <dbReference type="NCBI Taxonomy" id="2766479"/>
    <lineage>
        <taxon>Bacteria</taxon>
        <taxon>Pseudomonadati</taxon>
        <taxon>Bacteroidota</taxon>
        <taxon>Flavobacteriia</taxon>
        <taxon>Flavobacteriales</taxon>
        <taxon>Crocinitomicaceae</taxon>
        <taxon>Taishania</taxon>
    </lineage>
</organism>
<keyword evidence="2" id="KW-0732">Signal</keyword>
<feature type="domain" description="Peptidase S74" evidence="3">
    <location>
        <begin position="771"/>
        <end position="883"/>
    </location>
</feature>
<name>A0A8J6P881_9FLAO</name>
<dbReference type="EMBL" id="JACVEL010000002">
    <property type="protein sequence ID" value="MBC9811866.1"/>
    <property type="molecule type" value="Genomic_DNA"/>
</dbReference>
<accession>A0A8J6P881</accession>
<dbReference type="AlphaFoldDB" id="A0A8J6P881"/>
<dbReference type="RefSeq" id="WP_216713683.1">
    <property type="nucleotide sequence ID" value="NZ_JACVEL010000002.1"/>
</dbReference>
<feature type="chain" id="PRO_5035155300" evidence="2">
    <location>
        <begin position="22"/>
        <end position="1027"/>
    </location>
</feature>
<evidence type="ECO:0000256" key="1">
    <source>
        <dbReference type="SAM" id="Coils"/>
    </source>
</evidence>
<comment type="caution">
    <text evidence="4">The sequence shown here is derived from an EMBL/GenBank/DDBJ whole genome shotgun (WGS) entry which is preliminary data.</text>
</comment>
<keyword evidence="1" id="KW-0175">Coiled coil</keyword>
<evidence type="ECO:0000259" key="3">
    <source>
        <dbReference type="PROSITE" id="PS51688"/>
    </source>
</evidence>